<evidence type="ECO:0000256" key="6">
    <source>
        <dbReference type="SAM" id="Phobius"/>
    </source>
</evidence>
<evidence type="ECO:0000256" key="5">
    <source>
        <dbReference type="SAM" id="MobiDB-lite"/>
    </source>
</evidence>
<dbReference type="GO" id="GO:0004930">
    <property type="term" value="F:G protein-coupled receptor activity"/>
    <property type="evidence" value="ECO:0007669"/>
    <property type="project" value="TreeGrafter"/>
</dbReference>
<protein>
    <recommendedName>
        <fullName evidence="8">G-protein coupled receptors family 1 profile domain-containing protein</fullName>
    </recommendedName>
</protein>
<accession>A0A7S3P6Q5</accession>
<gene>
    <name evidence="7" type="ORF">ACOF00016_LOCUS8684</name>
</gene>
<feature type="transmembrane region" description="Helical" evidence="6">
    <location>
        <begin position="273"/>
        <end position="293"/>
    </location>
</feature>
<feature type="transmembrane region" description="Helical" evidence="6">
    <location>
        <begin position="190"/>
        <end position="211"/>
    </location>
</feature>
<evidence type="ECO:0000256" key="3">
    <source>
        <dbReference type="ARBA" id="ARBA00022989"/>
    </source>
</evidence>
<dbReference type="GO" id="GO:0007189">
    <property type="term" value="P:adenylate cyclase-activating G protein-coupled receptor signaling pathway"/>
    <property type="evidence" value="ECO:0007669"/>
    <property type="project" value="TreeGrafter"/>
</dbReference>
<proteinExistence type="predicted"/>
<evidence type="ECO:0000256" key="4">
    <source>
        <dbReference type="ARBA" id="ARBA00023136"/>
    </source>
</evidence>
<dbReference type="AlphaFoldDB" id="A0A7S3P6Q5"/>
<sequence length="408" mass="46130">MSIVAVDSYHHWTQPQQVALTIAPAVSGTLSVIGSTIISVMILNQGKWKNVRFRLLLCLCLADIMNSLVYVTFPFPIPDGTPGAWGAMGNQQTCTFQGFMIHVSLIGAFYNAAISHYFLCSIRDGLSHEEYAKKYETIWHVLAIGFSVGTALVALWMDLYAYTSLGCWIGPRPFGCAHSDNLECERGENAYVYGWAFMGIPAVILMVYTIFCMAQIYKALKEICESRGGTTSEVIAQANRSNDTLLQEMTPSHQEPTSDHETSMAKKEIARQAYWYFGSYVVTHQFAFLVYIIDQVGIAQPFWTIFLHLASWPLQGFLNVFVFLSTRTRALQSRYPDLGCIRAVFYAVIRFDELMPEKISRRRRTNSVLVQRFRESQKDKKRNASIQSRSADDDAIRSQDDIMAEEEG</sequence>
<feature type="region of interest" description="Disordered" evidence="5">
    <location>
        <begin position="374"/>
        <end position="408"/>
    </location>
</feature>
<keyword evidence="2 6" id="KW-0812">Transmembrane</keyword>
<feature type="transmembrane region" description="Helical" evidence="6">
    <location>
        <begin position="139"/>
        <end position="157"/>
    </location>
</feature>
<evidence type="ECO:0008006" key="8">
    <source>
        <dbReference type="Google" id="ProtNLM"/>
    </source>
</evidence>
<feature type="transmembrane region" description="Helical" evidence="6">
    <location>
        <begin position="97"/>
        <end position="119"/>
    </location>
</feature>
<keyword evidence="3 6" id="KW-1133">Transmembrane helix</keyword>
<name>A0A7S3P6Q5_9STRA</name>
<evidence type="ECO:0000313" key="7">
    <source>
        <dbReference type="EMBL" id="CAE0411327.1"/>
    </source>
</evidence>
<reference evidence="7" key="1">
    <citation type="submission" date="2021-01" db="EMBL/GenBank/DDBJ databases">
        <authorList>
            <person name="Corre E."/>
            <person name="Pelletier E."/>
            <person name="Niang G."/>
            <person name="Scheremetjew M."/>
            <person name="Finn R."/>
            <person name="Kale V."/>
            <person name="Holt S."/>
            <person name="Cochrane G."/>
            <person name="Meng A."/>
            <person name="Brown T."/>
            <person name="Cohen L."/>
        </authorList>
    </citation>
    <scope>NUCLEOTIDE SEQUENCE</scope>
    <source>
        <strain evidence="7">CCMP127</strain>
    </source>
</reference>
<dbReference type="EMBL" id="HBIM01010363">
    <property type="protein sequence ID" value="CAE0411327.1"/>
    <property type="molecule type" value="Transcribed_RNA"/>
</dbReference>
<feature type="transmembrane region" description="Helical" evidence="6">
    <location>
        <begin position="20"/>
        <end position="43"/>
    </location>
</feature>
<dbReference type="GO" id="GO:0005886">
    <property type="term" value="C:plasma membrane"/>
    <property type="evidence" value="ECO:0007669"/>
    <property type="project" value="TreeGrafter"/>
</dbReference>
<keyword evidence="4 6" id="KW-0472">Membrane</keyword>
<dbReference type="PANTHER" id="PTHR23112:SF0">
    <property type="entry name" value="TRANSMEMBRANE PROTEIN 116"/>
    <property type="match status" value="1"/>
</dbReference>
<evidence type="ECO:0000256" key="2">
    <source>
        <dbReference type="ARBA" id="ARBA00022692"/>
    </source>
</evidence>
<comment type="subcellular location">
    <subcellularLocation>
        <location evidence="1">Membrane</location>
        <topology evidence="1">Multi-pass membrane protein</topology>
    </subcellularLocation>
</comment>
<dbReference type="Gene3D" id="1.20.1070.10">
    <property type="entry name" value="Rhodopsin 7-helix transmembrane proteins"/>
    <property type="match status" value="1"/>
</dbReference>
<evidence type="ECO:0000256" key="1">
    <source>
        <dbReference type="ARBA" id="ARBA00004141"/>
    </source>
</evidence>
<dbReference type="SUPFAM" id="SSF81321">
    <property type="entry name" value="Family A G protein-coupled receptor-like"/>
    <property type="match status" value="1"/>
</dbReference>
<feature type="compositionally biased region" description="Basic and acidic residues" evidence="5">
    <location>
        <begin position="390"/>
        <end position="400"/>
    </location>
</feature>
<feature type="transmembrane region" description="Helical" evidence="6">
    <location>
        <begin position="55"/>
        <end position="77"/>
    </location>
</feature>
<dbReference type="PANTHER" id="PTHR23112">
    <property type="entry name" value="G PROTEIN-COUPLED RECEPTOR 157-RELATED"/>
    <property type="match status" value="1"/>
</dbReference>
<organism evidence="7">
    <name type="scientific">Amphora coffeiformis</name>
    <dbReference type="NCBI Taxonomy" id="265554"/>
    <lineage>
        <taxon>Eukaryota</taxon>
        <taxon>Sar</taxon>
        <taxon>Stramenopiles</taxon>
        <taxon>Ochrophyta</taxon>
        <taxon>Bacillariophyta</taxon>
        <taxon>Bacillariophyceae</taxon>
        <taxon>Bacillariophycidae</taxon>
        <taxon>Thalassiophysales</taxon>
        <taxon>Catenulaceae</taxon>
        <taxon>Amphora</taxon>
    </lineage>
</organism>
<feature type="transmembrane region" description="Helical" evidence="6">
    <location>
        <begin position="305"/>
        <end position="324"/>
    </location>
</feature>